<dbReference type="Proteomes" id="UP000031532">
    <property type="component" value="Unassembled WGS sequence"/>
</dbReference>
<dbReference type="PANTHER" id="PTHR21098:SF12">
    <property type="entry name" value="RIBOFLAVIN SYNTHASE"/>
    <property type="match status" value="1"/>
</dbReference>
<evidence type="ECO:0000256" key="10">
    <source>
        <dbReference type="PROSITE-ProRule" id="PRU00524"/>
    </source>
</evidence>
<dbReference type="RefSeq" id="WP_039713236.1">
    <property type="nucleotide sequence ID" value="NZ_JTJC03000003.1"/>
</dbReference>
<dbReference type="AlphaFoldDB" id="A0A9X5E6I5"/>
<name>A0A9X5E6I5_9CYAN</name>
<evidence type="ECO:0000256" key="1">
    <source>
        <dbReference type="ARBA" id="ARBA00000968"/>
    </source>
</evidence>
<dbReference type="EMBL" id="JTJC03000003">
    <property type="protein sequence ID" value="NHC35843.1"/>
    <property type="molecule type" value="Genomic_DNA"/>
</dbReference>
<proteinExistence type="predicted"/>
<dbReference type="PROSITE" id="PS51177">
    <property type="entry name" value="LUMAZINE_BIND"/>
    <property type="match status" value="2"/>
</dbReference>
<feature type="domain" description="Lumazine-binding" evidence="11">
    <location>
        <begin position="99"/>
        <end position="197"/>
    </location>
</feature>
<evidence type="ECO:0000256" key="9">
    <source>
        <dbReference type="NCBIfam" id="TIGR00187"/>
    </source>
</evidence>
<dbReference type="PIRSF" id="PIRSF000498">
    <property type="entry name" value="Riboflavin_syn_A"/>
    <property type="match status" value="1"/>
</dbReference>
<dbReference type="InterPro" id="IPR026017">
    <property type="entry name" value="Lumazine-bd_dom"/>
</dbReference>
<evidence type="ECO:0000256" key="3">
    <source>
        <dbReference type="ARBA" id="ARBA00004887"/>
    </source>
</evidence>
<dbReference type="OrthoDB" id="9788537at2"/>
<keyword evidence="7 12" id="KW-0808">Transferase</keyword>
<keyword evidence="6" id="KW-0686">Riboflavin biosynthesis</keyword>
<dbReference type="InterPro" id="IPR001783">
    <property type="entry name" value="Lumazine-bd"/>
</dbReference>
<evidence type="ECO:0000256" key="7">
    <source>
        <dbReference type="ARBA" id="ARBA00022679"/>
    </source>
</evidence>
<comment type="caution">
    <text evidence="12">The sequence shown here is derived from an EMBL/GenBank/DDBJ whole genome shotgun (WGS) entry which is preliminary data.</text>
</comment>
<feature type="repeat" description="Lumazine-binding" evidence="10">
    <location>
        <begin position="1"/>
        <end position="98"/>
    </location>
</feature>
<evidence type="ECO:0000256" key="8">
    <source>
        <dbReference type="ARBA" id="ARBA00022737"/>
    </source>
</evidence>
<dbReference type="EC" id="2.5.1.9" evidence="4 9"/>
<accession>A0A9X5E6I5</accession>
<keyword evidence="8" id="KW-0677">Repeat</keyword>
<dbReference type="NCBIfam" id="TIGR00187">
    <property type="entry name" value="ribE"/>
    <property type="match status" value="1"/>
</dbReference>
<protein>
    <recommendedName>
        <fullName evidence="5 9">Riboflavin synthase</fullName>
        <ecNumber evidence="4 9">2.5.1.9</ecNumber>
    </recommendedName>
</protein>
<dbReference type="PANTHER" id="PTHR21098">
    <property type="entry name" value="RIBOFLAVIN SYNTHASE ALPHA CHAIN"/>
    <property type="match status" value="1"/>
</dbReference>
<feature type="domain" description="Lumazine-binding" evidence="11">
    <location>
        <begin position="1"/>
        <end position="98"/>
    </location>
</feature>
<comment type="function">
    <text evidence="2">Catalyzes the dismutation of two molecules of 6,7-dimethyl-8-ribityllumazine, resulting in the formation of riboflavin and 5-amino-6-(D-ribitylamino)uracil.</text>
</comment>
<sequence length="220" mass="23938">MFTGLVQALGQIQALDNYYYQITCSSDEKNLILPDLALGDSVAVDGVCLTVMEILPQGFIAAASPETLRRTTLGQREADAGYVNLETSLRVGGKVGGHFVMGHVDGTGCLETVEETATSWEMSFTATEAIARYIVPKGSIAINGVSLTIADLDPTRNWFKVAVIPHTYDCTNLRDLRPGSLVNLEADILGKYVEKLLNYNSPHQAREELSPAFLVEHGYL</sequence>
<evidence type="ECO:0000259" key="11">
    <source>
        <dbReference type="PROSITE" id="PS51177"/>
    </source>
</evidence>
<dbReference type="GO" id="GO:0004746">
    <property type="term" value="F:riboflavin synthase activity"/>
    <property type="evidence" value="ECO:0007669"/>
    <property type="project" value="UniProtKB-UniRule"/>
</dbReference>
<evidence type="ECO:0000256" key="2">
    <source>
        <dbReference type="ARBA" id="ARBA00002803"/>
    </source>
</evidence>
<evidence type="ECO:0000313" key="12">
    <source>
        <dbReference type="EMBL" id="NHC35843.1"/>
    </source>
</evidence>
<dbReference type="InterPro" id="IPR017938">
    <property type="entry name" value="Riboflavin_synthase-like_b-brl"/>
</dbReference>
<dbReference type="Gene3D" id="2.40.30.20">
    <property type="match status" value="2"/>
</dbReference>
<keyword evidence="13" id="KW-1185">Reference proteome</keyword>
<evidence type="ECO:0000256" key="6">
    <source>
        <dbReference type="ARBA" id="ARBA00022619"/>
    </source>
</evidence>
<evidence type="ECO:0000313" key="13">
    <source>
        <dbReference type="Proteomes" id="UP000031532"/>
    </source>
</evidence>
<organism evidence="12 13">
    <name type="scientific">Scytonema millei VB511283</name>
    <dbReference type="NCBI Taxonomy" id="1245923"/>
    <lineage>
        <taxon>Bacteria</taxon>
        <taxon>Bacillati</taxon>
        <taxon>Cyanobacteriota</taxon>
        <taxon>Cyanophyceae</taxon>
        <taxon>Nostocales</taxon>
        <taxon>Scytonemataceae</taxon>
        <taxon>Scytonema</taxon>
    </lineage>
</organism>
<gene>
    <name evidence="12" type="ORF">QH73_0014475</name>
</gene>
<dbReference type="SUPFAM" id="SSF63380">
    <property type="entry name" value="Riboflavin synthase domain-like"/>
    <property type="match status" value="2"/>
</dbReference>
<comment type="pathway">
    <text evidence="3">Cofactor biosynthesis; riboflavin biosynthesis; riboflavin from 2-hydroxy-3-oxobutyl phosphate and 5-amino-6-(D-ribitylamino)uracil: step 2/2.</text>
</comment>
<comment type="catalytic activity">
    <reaction evidence="1">
        <text>2 6,7-dimethyl-8-(1-D-ribityl)lumazine + H(+) = 5-amino-6-(D-ribitylamino)uracil + riboflavin</text>
        <dbReference type="Rhea" id="RHEA:20772"/>
        <dbReference type="ChEBI" id="CHEBI:15378"/>
        <dbReference type="ChEBI" id="CHEBI:15934"/>
        <dbReference type="ChEBI" id="CHEBI:57986"/>
        <dbReference type="ChEBI" id="CHEBI:58201"/>
        <dbReference type="EC" id="2.5.1.9"/>
    </reaction>
</comment>
<evidence type="ECO:0000256" key="5">
    <source>
        <dbReference type="ARBA" id="ARBA00013950"/>
    </source>
</evidence>
<dbReference type="CDD" id="cd00402">
    <property type="entry name" value="Riboflavin_synthase_like"/>
    <property type="match status" value="1"/>
</dbReference>
<reference evidence="12 13" key="1">
    <citation type="journal article" date="2015" name="Genome Announc.">
        <title>Draft Genome Sequence of the Terrestrial Cyanobacterium Scytonema millei VB511283, Isolated from Eastern India.</title>
        <authorList>
            <person name="Sen D."/>
            <person name="Chandrababunaidu M.M."/>
            <person name="Singh D."/>
            <person name="Sanghi N."/>
            <person name="Ghorai A."/>
            <person name="Mishra G.P."/>
            <person name="Madduluri M."/>
            <person name="Adhikary S.P."/>
            <person name="Tripathy S."/>
        </authorList>
    </citation>
    <scope>NUCLEOTIDE SEQUENCE [LARGE SCALE GENOMIC DNA]</scope>
    <source>
        <strain evidence="12 13">VB511283</strain>
    </source>
</reference>
<dbReference type="FunFam" id="2.40.30.20:FF:000004">
    <property type="entry name" value="Riboflavin synthase, alpha subunit"/>
    <property type="match status" value="1"/>
</dbReference>
<evidence type="ECO:0000256" key="4">
    <source>
        <dbReference type="ARBA" id="ARBA00012827"/>
    </source>
</evidence>
<feature type="repeat" description="Lumazine-binding" evidence="10">
    <location>
        <begin position="99"/>
        <end position="197"/>
    </location>
</feature>
<dbReference type="NCBIfam" id="NF006767">
    <property type="entry name" value="PRK09289.1"/>
    <property type="match status" value="1"/>
</dbReference>
<dbReference type="InterPro" id="IPR023366">
    <property type="entry name" value="ATP_synth_asu-like_sf"/>
</dbReference>
<dbReference type="GO" id="GO:0009231">
    <property type="term" value="P:riboflavin biosynthetic process"/>
    <property type="evidence" value="ECO:0007669"/>
    <property type="project" value="UniProtKB-KW"/>
</dbReference>
<dbReference type="Pfam" id="PF00677">
    <property type="entry name" value="Lum_binding"/>
    <property type="match status" value="2"/>
</dbReference>